<dbReference type="Proteomes" id="UP000738431">
    <property type="component" value="Chromosome"/>
</dbReference>
<feature type="transmembrane region" description="Helical" evidence="7">
    <location>
        <begin position="188"/>
        <end position="211"/>
    </location>
</feature>
<evidence type="ECO:0000256" key="7">
    <source>
        <dbReference type="SAM" id="Phobius"/>
    </source>
</evidence>
<dbReference type="Pfam" id="PF01554">
    <property type="entry name" value="MatE"/>
    <property type="match status" value="2"/>
</dbReference>
<evidence type="ECO:0000256" key="5">
    <source>
        <dbReference type="ARBA" id="ARBA00022989"/>
    </source>
</evidence>
<dbReference type="RefSeq" id="WP_221032437.1">
    <property type="nucleotide sequence ID" value="NZ_CP139781.1"/>
</dbReference>
<dbReference type="CDD" id="cd13134">
    <property type="entry name" value="MATE_like_8"/>
    <property type="match status" value="1"/>
</dbReference>
<evidence type="ECO:0000313" key="8">
    <source>
        <dbReference type="EMBL" id="WRQ88318.1"/>
    </source>
</evidence>
<reference evidence="8 9" key="2">
    <citation type="submission" date="2023-12" db="EMBL/GenBank/DDBJ databases">
        <title>Description of an unclassified Opitutus bacterium of Verrucomicrobiota.</title>
        <authorList>
            <person name="Zhang D.-F."/>
        </authorList>
    </citation>
    <scope>NUCLEOTIDE SEQUENCE [LARGE SCALE GENOMIC DNA]</scope>
    <source>
        <strain evidence="8 9">WL0086</strain>
    </source>
</reference>
<evidence type="ECO:0000256" key="6">
    <source>
        <dbReference type="ARBA" id="ARBA00023136"/>
    </source>
</evidence>
<evidence type="ECO:0000313" key="9">
    <source>
        <dbReference type="Proteomes" id="UP000738431"/>
    </source>
</evidence>
<keyword evidence="9" id="KW-1185">Reference proteome</keyword>
<feature type="transmembrane region" description="Helical" evidence="7">
    <location>
        <begin position="127"/>
        <end position="150"/>
    </location>
</feature>
<accession>A0ABZ1C9E8</accession>
<comment type="subcellular location">
    <subcellularLocation>
        <location evidence="1">Cell membrane</location>
        <topology evidence="1">Multi-pass membrane protein</topology>
    </subcellularLocation>
</comment>
<dbReference type="PIRSF" id="PIRSF006603">
    <property type="entry name" value="DinF"/>
    <property type="match status" value="1"/>
</dbReference>
<proteinExistence type="predicted"/>
<dbReference type="PANTHER" id="PTHR42925:SF1">
    <property type="entry name" value="VIRULENCE FACTOR MVIN"/>
    <property type="match status" value="1"/>
</dbReference>
<feature type="transmembrane region" description="Helical" evidence="7">
    <location>
        <begin position="273"/>
        <end position="295"/>
    </location>
</feature>
<dbReference type="InterPro" id="IPR002528">
    <property type="entry name" value="MATE_fam"/>
</dbReference>
<evidence type="ECO:0000256" key="4">
    <source>
        <dbReference type="ARBA" id="ARBA00022692"/>
    </source>
</evidence>
<evidence type="ECO:0000256" key="1">
    <source>
        <dbReference type="ARBA" id="ARBA00004651"/>
    </source>
</evidence>
<keyword evidence="4 7" id="KW-0812">Transmembrane</keyword>
<evidence type="ECO:0000256" key="2">
    <source>
        <dbReference type="ARBA" id="ARBA00022448"/>
    </source>
</evidence>
<sequence length="458" mass="49871">MSKSVVRPTLLALAIPIFIENALHVLTSTIDTYMVSTISDGAVAALGVAHQFVVLGVMIFGFVGIGSSVVVTHSLGGKDRRGAQETVATAISVNLWLGILISLFISLNVERLLGLMTLPPELYQYAVPYLSIVGATLWLEAHNVAVGAILRAHGHATDAMWVTLVQNGLNAFGNWVLLFGMFGAPQMGIVGVALATAGSRVAAAIILWILMRRRTGVHLPIRAFIRVPAKRLKRILSIGAPSAGEHLCWWLAFMTITSFTARLGATELAIQNYTMSVMHFVFTFSFAFALANEILLGHHVGAGEFDAAYRRLLKTLKVGIVVVAVAVLPGAIWGGWFISWFTDDAAIITMGAFLLKLALLIEPGRLFNMTMVCGLRATGDVRFPLKLGIIAMWGLWVPLSWLLGLTLGYGLPGIWAAMIIDETFRGFLMFRRWRRRDWLPHAQRSRDGVTASLAESGH</sequence>
<dbReference type="NCBIfam" id="TIGR00797">
    <property type="entry name" value="matE"/>
    <property type="match status" value="1"/>
</dbReference>
<feature type="transmembrane region" description="Helical" evidence="7">
    <location>
        <begin position="162"/>
        <end position="182"/>
    </location>
</feature>
<dbReference type="PANTHER" id="PTHR42925">
    <property type="entry name" value="MULTIDRUG AND TOXIN EFFLUX PROTEIN MATE FAMILY"/>
    <property type="match status" value="1"/>
</dbReference>
<gene>
    <name evidence="8" type="ORF">K1X11_002805</name>
</gene>
<name>A0ABZ1C9E8_9BACT</name>
<feature type="transmembrane region" description="Helical" evidence="7">
    <location>
        <begin position="87"/>
        <end position="107"/>
    </location>
</feature>
<feature type="transmembrane region" description="Helical" evidence="7">
    <location>
        <begin position="345"/>
        <end position="362"/>
    </location>
</feature>
<dbReference type="InterPro" id="IPR047135">
    <property type="entry name" value="YsiQ"/>
</dbReference>
<keyword evidence="5 7" id="KW-1133">Transmembrane helix</keyword>
<keyword evidence="3" id="KW-1003">Cell membrane</keyword>
<feature type="transmembrane region" description="Helical" evidence="7">
    <location>
        <begin position="232"/>
        <end position="253"/>
    </location>
</feature>
<reference evidence="8 9" key="1">
    <citation type="submission" date="2021-08" db="EMBL/GenBank/DDBJ databases">
        <authorList>
            <person name="Zhang D."/>
            <person name="Zhang A."/>
            <person name="Wang L."/>
        </authorList>
    </citation>
    <scope>NUCLEOTIDE SEQUENCE [LARGE SCALE GENOMIC DNA]</scope>
    <source>
        <strain evidence="8 9">WL0086</strain>
    </source>
</reference>
<evidence type="ECO:0000256" key="3">
    <source>
        <dbReference type="ARBA" id="ARBA00022475"/>
    </source>
</evidence>
<organism evidence="8 9">
    <name type="scientific">Actomonas aquatica</name>
    <dbReference type="NCBI Taxonomy" id="2866162"/>
    <lineage>
        <taxon>Bacteria</taxon>
        <taxon>Pseudomonadati</taxon>
        <taxon>Verrucomicrobiota</taxon>
        <taxon>Opitutia</taxon>
        <taxon>Opitutales</taxon>
        <taxon>Opitutaceae</taxon>
        <taxon>Actomonas</taxon>
    </lineage>
</organism>
<keyword evidence="6 7" id="KW-0472">Membrane</keyword>
<dbReference type="InterPro" id="IPR048279">
    <property type="entry name" value="MdtK-like"/>
</dbReference>
<keyword evidence="2" id="KW-0813">Transport</keyword>
<feature type="transmembrane region" description="Helical" evidence="7">
    <location>
        <begin position="51"/>
        <end position="75"/>
    </location>
</feature>
<protein>
    <submittedName>
        <fullName evidence="8">MATE family efflux transporter</fullName>
    </submittedName>
</protein>
<dbReference type="EMBL" id="CP139781">
    <property type="protein sequence ID" value="WRQ88318.1"/>
    <property type="molecule type" value="Genomic_DNA"/>
</dbReference>
<feature type="transmembrane region" description="Helical" evidence="7">
    <location>
        <begin position="316"/>
        <end position="339"/>
    </location>
</feature>
<feature type="transmembrane region" description="Helical" evidence="7">
    <location>
        <begin position="383"/>
        <end position="403"/>
    </location>
</feature>